<evidence type="ECO:0000313" key="1">
    <source>
        <dbReference type="EMBL" id="MFD0925418.1"/>
    </source>
</evidence>
<dbReference type="GO" id="GO:0032259">
    <property type="term" value="P:methylation"/>
    <property type="evidence" value="ECO:0007669"/>
    <property type="project" value="UniProtKB-KW"/>
</dbReference>
<dbReference type="SUPFAM" id="SSF53335">
    <property type="entry name" value="S-adenosyl-L-methionine-dependent methyltransferases"/>
    <property type="match status" value="1"/>
</dbReference>
<dbReference type="RefSeq" id="WP_253646632.1">
    <property type="nucleotide sequence ID" value="NZ_BAAAMO010000002.1"/>
</dbReference>
<organism evidence="1 2">
    <name type="scientific">Williamsia deligens</name>
    <dbReference type="NCBI Taxonomy" id="321325"/>
    <lineage>
        <taxon>Bacteria</taxon>
        <taxon>Bacillati</taxon>
        <taxon>Actinomycetota</taxon>
        <taxon>Actinomycetes</taxon>
        <taxon>Mycobacteriales</taxon>
        <taxon>Nocardiaceae</taxon>
        <taxon>Williamsia</taxon>
    </lineage>
</organism>
<protein>
    <submittedName>
        <fullName evidence="1">SAM-dependent methyltransferase</fullName>
    </submittedName>
</protein>
<evidence type="ECO:0000313" key="2">
    <source>
        <dbReference type="Proteomes" id="UP001597068"/>
    </source>
</evidence>
<gene>
    <name evidence="1" type="ORF">ACFQ04_06675</name>
</gene>
<sequence>MTDPGYFDAMYGAGPDPWGFEQHWYEKRKRDLTVAALPRARYADALELGSSTGVLSEVLLDRCERLTCVELHPRGVETARRRLAAAADRVRLEVGDIVTWRPSRHHDLVVVSEVLYYLADEDLDSVMTWLADCSRAGATLVAVHFRHPVPEHVRSGDDVHEHLRRHLGAPMARYRDDDVVLDVFPAPGERSVAVSDGLAPDR</sequence>
<proteinExistence type="predicted"/>
<dbReference type="GO" id="GO:0008168">
    <property type="term" value="F:methyltransferase activity"/>
    <property type="evidence" value="ECO:0007669"/>
    <property type="project" value="UniProtKB-KW"/>
</dbReference>
<dbReference type="InterPro" id="IPR008715">
    <property type="entry name" value="SAM-MeTfrase_NodS-like"/>
</dbReference>
<name>A0ABW3G5S6_9NOCA</name>
<accession>A0ABW3G5S6</accession>
<reference evidence="2" key="1">
    <citation type="journal article" date="2019" name="Int. J. Syst. Evol. Microbiol.">
        <title>The Global Catalogue of Microorganisms (GCM) 10K type strain sequencing project: providing services to taxonomists for standard genome sequencing and annotation.</title>
        <authorList>
            <consortium name="The Broad Institute Genomics Platform"/>
            <consortium name="The Broad Institute Genome Sequencing Center for Infectious Disease"/>
            <person name="Wu L."/>
            <person name="Ma J."/>
        </authorList>
    </citation>
    <scope>NUCLEOTIDE SEQUENCE [LARGE SCALE GENOMIC DNA]</scope>
    <source>
        <strain evidence="2">CCUG 50873</strain>
    </source>
</reference>
<comment type="caution">
    <text evidence="1">The sequence shown here is derived from an EMBL/GenBank/DDBJ whole genome shotgun (WGS) entry which is preliminary data.</text>
</comment>
<dbReference type="Pfam" id="PF05401">
    <property type="entry name" value="NodS"/>
    <property type="match status" value="1"/>
</dbReference>
<keyword evidence="1" id="KW-0489">Methyltransferase</keyword>
<dbReference type="Gene3D" id="3.40.50.150">
    <property type="entry name" value="Vaccinia Virus protein VP39"/>
    <property type="match status" value="1"/>
</dbReference>
<keyword evidence="1" id="KW-0808">Transferase</keyword>
<dbReference type="Proteomes" id="UP001597068">
    <property type="component" value="Unassembled WGS sequence"/>
</dbReference>
<keyword evidence="2" id="KW-1185">Reference proteome</keyword>
<dbReference type="EMBL" id="JBHTIL010000001">
    <property type="protein sequence ID" value="MFD0925418.1"/>
    <property type="molecule type" value="Genomic_DNA"/>
</dbReference>
<dbReference type="InterPro" id="IPR029063">
    <property type="entry name" value="SAM-dependent_MTases_sf"/>
</dbReference>